<keyword evidence="1" id="KW-0812">Transmembrane</keyword>
<feature type="transmembrane region" description="Helical" evidence="1">
    <location>
        <begin position="32"/>
        <end position="52"/>
    </location>
</feature>
<dbReference type="EMBL" id="MK072263">
    <property type="protein sequence ID" value="AYV81217.1"/>
    <property type="molecule type" value="Genomic_DNA"/>
</dbReference>
<gene>
    <name evidence="2" type="ORF">Harvfovirus21_14</name>
</gene>
<keyword evidence="1" id="KW-0472">Membrane</keyword>
<reference evidence="2" key="1">
    <citation type="submission" date="2018-10" db="EMBL/GenBank/DDBJ databases">
        <title>Hidden diversity of soil giant viruses.</title>
        <authorList>
            <person name="Schulz F."/>
            <person name="Alteio L."/>
            <person name="Goudeau D."/>
            <person name="Ryan E.M."/>
            <person name="Malmstrom R.R."/>
            <person name="Blanchard J."/>
            <person name="Woyke T."/>
        </authorList>
    </citation>
    <scope>NUCLEOTIDE SEQUENCE</scope>
    <source>
        <strain evidence="2">HAV1</strain>
    </source>
</reference>
<accession>A0A3G5A1W5</accession>
<name>A0A3G5A1W5_9VIRU</name>
<organism evidence="2">
    <name type="scientific">Harvfovirus sp</name>
    <dbReference type="NCBI Taxonomy" id="2487768"/>
    <lineage>
        <taxon>Viruses</taxon>
        <taxon>Varidnaviria</taxon>
        <taxon>Bamfordvirae</taxon>
        <taxon>Nucleocytoviricota</taxon>
        <taxon>Megaviricetes</taxon>
        <taxon>Imitervirales</taxon>
        <taxon>Mimiviridae</taxon>
        <taxon>Klosneuvirinae</taxon>
    </lineage>
</organism>
<sequence length="90" mass="10883">MEYRYPPLYKYIIIFVIIFLFLRYYKNITPDKYLWIAVFITLLVILLDYMLINSHPNVMHNGDDTETFDDLTDLLETTQDIEDSESDDYE</sequence>
<protein>
    <submittedName>
        <fullName evidence="2">Uncharacterized protein</fullName>
    </submittedName>
</protein>
<proteinExistence type="predicted"/>
<feature type="transmembrane region" description="Helical" evidence="1">
    <location>
        <begin position="7"/>
        <end position="26"/>
    </location>
</feature>
<keyword evidence="1" id="KW-1133">Transmembrane helix</keyword>
<evidence type="ECO:0000256" key="1">
    <source>
        <dbReference type="SAM" id="Phobius"/>
    </source>
</evidence>
<evidence type="ECO:0000313" key="2">
    <source>
        <dbReference type="EMBL" id="AYV81217.1"/>
    </source>
</evidence>